<evidence type="ECO:0000313" key="1">
    <source>
        <dbReference type="EMBL" id="ODA34634.1"/>
    </source>
</evidence>
<dbReference type="Gene3D" id="1.25.10.10">
    <property type="entry name" value="Leucine-rich Repeat Variant"/>
    <property type="match status" value="1"/>
</dbReference>
<keyword evidence="2" id="KW-1185">Reference proteome</keyword>
<evidence type="ECO:0000313" key="2">
    <source>
        <dbReference type="Proteomes" id="UP000094828"/>
    </source>
</evidence>
<dbReference type="SUPFAM" id="SSF48371">
    <property type="entry name" value="ARM repeat"/>
    <property type="match status" value="1"/>
</dbReference>
<comment type="caution">
    <text evidence="1">The sequence shown here is derived from an EMBL/GenBank/DDBJ whole genome shotgun (WGS) entry which is preliminary data.</text>
</comment>
<evidence type="ECO:0008006" key="3">
    <source>
        <dbReference type="Google" id="ProtNLM"/>
    </source>
</evidence>
<dbReference type="Proteomes" id="UP000094828">
    <property type="component" value="Unassembled WGS sequence"/>
</dbReference>
<accession>A0A1C3EN26</accession>
<name>A0A1C3EN26_9PLAN</name>
<dbReference type="PROSITE" id="PS50890">
    <property type="entry name" value="PUA"/>
    <property type="match status" value="1"/>
</dbReference>
<reference evidence="1 2" key="1">
    <citation type="submission" date="2016-05" db="EMBL/GenBank/DDBJ databases">
        <title>Genomic and physiological characterization of Planctopirus sp. isolated from fresh water lake.</title>
        <authorList>
            <person name="Subhash Y."/>
            <person name="Ramana C."/>
        </authorList>
    </citation>
    <scope>NUCLEOTIDE SEQUENCE [LARGE SCALE GENOMIC DNA]</scope>
    <source>
        <strain evidence="1 2">JC280</strain>
    </source>
</reference>
<dbReference type="InterPro" id="IPR011989">
    <property type="entry name" value="ARM-like"/>
</dbReference>
<sequence length="524" mass="57868">MVSLGICLSPGDWPLSGFEQATGGKVLRRFAWADHPQVERMQVEGEQPAREPRDDAAKDARQRVDLALQTLDYTQPPAPELLADLKRLVESHDVDDLVRRRAAIALARLGSRAPSGVVSLKQVLTEVKSGKEPASTLLWVLPALGRYGSLAYDTAADLALIAFDSHYPEEIQLSAIAALVEMGATREGLTVIEKLLTNRHLPLELRTAGMQGVIAYRQEASMLLPQVMRWLDDEDFALRAMAAEAIGGFGERAMVAEERLAAMFLDDPAPLARESAGQALLAISPQPPLWIINIYDETVTEIAKVEAAMSSESLASISGRIADELQAELALRLAALRLRQLEILRLMGSTRDWPQRVTNPAGRPAASELNQWKLWRVRFAAALKSDSLKVSLMALEILLRSNALESVEWQPVIQRGLLSSSPEERRATVMLFQKYPWDARCQTWLEGLLKDLQGQTLQVEGQTSAIHAQRGAEQRLETLQRTDGVADRQVVQQAATHQRRLLSQQIAAVRAALRAVETRKVPAP</sequence>
<dbReference type="EMBL" id="LYDR01000039">
    <property type="protein sequence ID" value="ODA34634.1"/>
    <property type="molecule type" value="Genomic_DNA"/>
</dbReference>
<dbReference type="STRING" id="1841610.A6X21_02835"/>
<organism evidence="1 2">
    <name type="scientific">Planctopirus hydrillae</name>
    <dbReference type="NCBI Taxonomy" id="1841610"/>
    <lineage>
        <taxon>Bacteria</taxon>
        <taxon>Pseudomonadati</taxon>
        <taxon>Planctomycetota</taxon>
        <taxon>Planctomycetia</taxon>
        <taxon>Planctomycetales</taxon>
        <taxon>Planctomycetaceae</taxon>
        <taxon>Planctopirus</taxon>
    </lineage>
</organism>
<gene>
    <name evidence="1" type="ORF">A6X21_02835</name>
</gene>
<protein>
    <recommendedName>
        <fullName evidence="3">HEAT repeat domain-containing protein</fullName>
    </recommendedName>
</protein>
<dbReference type="AlphaFoldDB" id="A0A1C3EN26"/>
<proteinExistence type="predicted"/>
<dbReference type="InterPro" id="IPR016024">
    <property type="entry name" value="ARM-type_fold"/>
</dbReference>